<protein>
    <recommendedName>
        <fullName evidence="3">Copia protein</fullName>
    </recommendedName>
</protein>
<comment type="caution">
    <text evidence="1">The sequence shown here is derived from an EMBL/GenBank/DDBJ whole genome shotgun (WGS) entry which is preliminary data.</text>
</comment>
<evidence type="ECO:0000313" key="2">
    <source>
        <dbReference type="Proteomes" id="UP001058974"/>
    </source>
</evidence>
<reference evidence="1 2" key="1">
    <citation type="journal article" date="2022" name="Nat. Genet.">
        <title>Improved pea reference genome and pan-genome highlight genomic features and evolutionary characteristics.</title>
        <authorList>
            <person name="Yang T."/>
            <person name="Liu R."/>
            <person name="Luo Y."/>
            <person name="Hu S."/>
            <person name="Wang D."/>
            <person name="Wang C."/>
            <person name="Pandey M.K."/>
            <person name="Ge S."/>
            <person name="Xu Q."/>
            <person name="Li N."/>
            <person name="Li G."/>
            <person name="Huang Y."/>
            <person name="Saxena R.K."/>
            <person name="Ji Y."/>
            <person name="Li M."/>
            <person name="Yan X."/>
            <person name="He Y."/>
            <person name="Liu Y."/>
            <person name="Wang X."/>
            <person name="Xiang C."/>
            <person name="Varshney R.K."/>
            <person name="Ding H."/>
            <person name="Gao S."/>
            <person name="Zong X."/>
        </authorList>
    </citation>
    <scope>NUCLEOTIDE SEQUENCE [LARGE SCALE GENOMIC DNA]</scope>
    <source>
        <strain evidence="1 2">cv. Zhongwan 6</strain>
    </source>
</reference>
<evidence type="ECO:0008006" key="3">
    <source>
        <dbReference type="Google" id="ProtNLM"/>
    </source>
</evidence>
<name>A0A9D4XDT9_PEA</name>
<dbReference type="PANTHER" id="PTHR11439">
    <property type="entry name" value="GAG-POL-RELATED RETROTRANSPOSON"/>
    <property type="match status" value="1"/>
</dbReference>
<dbReference type="EMBL" id="JAMSHJ010000004">
    <property type="protein sequence ID" value="KAI5418542.1"/>
    <property type="molecule type" value="Genomic_DNA"/>
</dbReference>
<gene>
    <name evidence="1" type="ORF">KIW84_042972</name>
</gene>
<dbReference type="AlphaFoldDB" id="A0A9D4XDT9"/>
<evidence type="ECO:0000313" key="1">
    <source>
        <dbReference type="EMBL" id="KAI5418542.1"/>
    </source>
</evidence>
<proteinExistence type="predicted"/>
<sequence length="177" mass="20262">MARPLEAHWVAVKRILRYLKGTFTHGLHLLPIPTNIAPTIQVLCDANWDSNPYDRWSKKQPVVSRPNTQSKFISIAQATTDLLWVQTLLKELFISTKVPQILCDNQSTTLFAHNPLMHTKTKHMEIVIFFVREKVMAKQVQVLHVTGTDQWANVLTKPLASTDFISLRHKLRVVTST</sequence>
<keyword evidence="2" id="KW-1185">Reference proteome</keyword>
<dbReference type="Proteomes" id="UP001058974">
    <property type="component" value="Chromosome 4"/>
</dbReference>
<accession>A0A9D4XDT9</accession>
<organism evidence="1 2">
    <name type="scientific">Pisum sativum</name>
    <name type="common">Garden pea</name>
    <name type="synonym">Lathyrus oleraceus</name>
    <dbReference type="NCBI Taxonomy" id="3888"/>
    <lineage>
        <taxon>Eukaryota</taxon>
        <taxon>Viridiplantae</taxon>
        <taxon>Streptophyta</taxon>
        <taxon>Embryophyta</taxon>
        <taxon>Tracheophyta</taxon>
        <taxon>Spermatophyta</taxon>
        <taxon>Magnoliopsida</taxon>
        <taxon>eudicotyledons</taxon>
        <taxon>Gunneridae</taxon>
        <taxon>Pentapetalae</taxon>
        <taxon>rosids</taxon>
        <taxon>fabids</taxon>
        <taxon>Fabales</taxon>
        <taxon>Fabaceae</taxon>
        <taxon>Papilionoideae</taxon>
        <taxon>50 kb inversion clade</taxon>
        <taxon>NPAAA clade</taxon>
        <taxon>Hologalegina</taxon>
        <taxon>IRL clade</taxon>
        <taxon>Fabeae</taxon>
        <taxon>Lathyrus</taxon>
    </lineage>
</organism>
<dbReference type="CDD" id="cd09272">
    <property type="entry name" value="RNase_HI_RT_Ty1"/>
    <property type="match status" value="1"/>
</dbReference>
<dbReference type="Gramene" id="Psat04G0297200-T1">
    <property type="protein sequence ID" value="KAI5418542.1"/>
    <property type="gene ID" value="KIW84_042972"/>
</dbReference>
<dbReference type="PANTHER" id="PTHR11439:SF455">
    <property type="entry name" value="RLK (RECEPTOR-LIKE PROTEIN KINASE) 8, PUTATIVE-RELATED"/>
    <property type="match status" value="1"/>
</dbReference>